<accession>A0AAD6F7D0</accession>
<keyword evidence="2" id="KW-1185">Reference proteome</keyword>
<reference evidence="1" key="1">
    <citation type="submission" date="2022-11" db="EMBL/GenBank/DDBJ databases">
        <title>Chromosome-level genome of Pogonophryne albipinna.</title>
        <authorList>
            <person name="Jo E."/>
        </authorList>
    </citation>
    <scope>NUCLEOTIDE SEQUENCE</scope>
    <source>
        <strain evidence="1">SGF0006</strain>
        <tissue evidence="1">Muscle</tissue>
    </source>
</reference>
<comment type="caution">
    <text evidence="1">The sequence shown here is derived from an EMBL/GenBank/DDBJ whole genome shotgun (WGS) entry which is preliminary data.</text>
</comment>
<name>A0AAD6F7D0_9TELE</name>
<feature type="non-terminal residue" evidence="1">
    <location>
        <position position="1"/>
    </location>
</feature>
<evidence type="ECO:0000313" key="1">
    <source>
        <dbReference type="EMBL" id="KAJ4923487.1"/>
    </source>
</evidence>
<gene>
    <name evidence="1" type="ORF">JOQ06_014175</name>
</gene>
<sequence length="82" mass="8807">AVSPQGANQALIRHQRLVDGGSDGIDCTKPPSPQINLGKMTPRVAKFASLPVKDTGEEHVAKSHTAPTFPKTLWYKPDSDSL</sequence>
<dbReference type="EMBL" id="JAPTMU010000030">
    <property type="protein sequence ID" value="KAJ4923487.1"/>
    <property type="molecule type" value="Genomic_DNA"/>
</dbReference>
<evidence type="ECO:0000313" key="2">
    <source>
        <dbReference type="Proteomes" id="UP001219934"/>
    </source>
</evidence>
<dbReference type="AlphaFoldDB" id="A0AAD6F7D0"/>
<feature type="non-terminal residue" evidence="1">
    <location>
        <position position="82"/>
    </location>
</feature>
<protein>
    <submittedName>
        <fullName evidence="1">Uncharacterized protein</fullName>
    </submittedName>
</protein>
<proteinExistence type="predicted"/>
<organism evidence="1 2">
    <name type="scientific">Pogonophryne albipinna</name>
    <dbReference type="NCBI Taxonomy" id="1090488"/>
    <lineage>
        <taxon>Eukaryota</taxon>
        <taxon>Metazoa</taxon>
        <taxon>Chordata</taxon>
        <taxon>Craniata</taxon>
        <taxon>Vertebrata</taxon>
        <taxon>Euteleostomi</taxon>
        <taxon>Actinopterygii</taxon>
        <taxon>Neopterygii</taxon>
        <taxon>Teleostei</taxon>
        <taxon>Neoteleostei</taxon>
        <taxon>Acanthomorphata</taxon>
        <taxon>Eupercaria</taxon>
        <taxon>Perciformes</taxon>
        <taxon>Notothenioidei</taxon>
        <taxon>Pogonophryne</taxon>
    </lineage>
</organism>
<dbReference type="Proteomes" id="UP001219934">
    <property type="component" value="Unassembled WGS sequence"/>
</dbReference>